<evidence type="ECO:0008006" key="5">
    <source>
        <dbReference type="Google" id="ProtNLM"/>
    </source>
</evidence>
<dbReference type="InterPro" id="IPR057327">
    <property type="entry name" value="Vts1_dom"/>
</dbReference>
<dbReference type="InterPro" id="IPR042344">
    <property type="entry name" value="ZCCHC14"/>
</dbReference>
<dbReference type="Proteomes" id="UP001558652">
    <property type="component" value="Unassembled WGS sequence"/>
</dbReference>
<reference evidence="3 4" key="1">
    <citation type="submission" date="2024-07" db="EMBL/GenBank/DDBJ databases">
        <title>Chromosome-level genome assembly of the water stick insect Ranatra chinensis (Heteroptera: Nepidae).</title>
        <authorList>
            <person name="Liu X."/>
        </authorList>
    </citation>
    <scope>NUCLEOTIDE SEQUENCE [LARGE SCALE GENOMIC DNA]</scope>
    <source>
        <strain evidence="3">Cailab_2021Rc</strain>
        <tissue evidence="3">Muscle</tissue>
    </source>
</reference>
<feature type="domain" description="RNA-binding protein vts1-like alpha-helical" evidence="1">
    <location>
        <begin position="4"/>
        <end position="48"/>
    </location>
</feature>
<name>A0ABD0YM27_9HEMI</name>
<dbReference type="Pfam" id="PF25479">
    <property type="entry name" value="Vts1"/>
    <property type="match status" value="1"/>
</dbReference>
<organism evidence="3 4">
    <name type="scientific">Ranatra chinensis</name>
    <dbReference type="NCBI Taxonomy" id="642074"/>
    <lineage>
        <taxon>Eukaryota</taxon>
        <taxon>Metazoa</taxon>
        <taxon>Ecdysozoa</taxon>
        <taxon>Arthropoda</taxon>
        <taxon>Hexapoda</taxon>
        <taxon>Insecta</taxon>
        <taxon>Pterygota</taxon>
        <taxon>Neoptera</taxon>
        <taxon>Paraneoptera</taxon>
        <taxon>Hemiptera</taxon>
        <taxon>Heteroptera</taxon>
        <taxon>Panheteroptera</taxon>
        <taxon>Nepomorpha</taxon>
        <taxon>Nepidae</taxon>
        <taxon>Ranatrinae</taxon>
        <taxon>Ranatra</taxon>
    </lineage>
</organism>
<evidence type="ECO:0000259" key="2">
    <source>
        <dbReference type="Pfam" id="PF26034"/>
    </source>
</evidence>
<dbReference type="PANTHER" id="PTHR16195:SF16">
    <property type="entry name" value="ZINC FINGER CCHC DOMAIN-CONTAINING PROTEIN 14"/>
    <property type="match status" value="1"/>
</dbReference>
<dbReference type="Pfam" id="PF26034">
    <property type="entry name" value="PHAT_SMAUG"/>
    <property type="match status" value="1"/>
</dbReference>
<comment type="caution">
    <text evidence="3">The sequence shown here is derived from an EMBL/GenBank/DDBJ whole genome shotgun (WGS) entry which is preliminary data.</text>
</comment>
<proteinExistence type="predicted"/>
<dbReference type="PANTHER" id="PTHR16195">
    <property type="entry name" value="ZINC FINGER CCHC DOMAIN CONTAINING PROTEIN"/>
    <property type="match status" value="1"/>
</dbReference>
<gene>
    <name evidence="3" type="ORF">AAG570_002027</name>
</gene>
<feature type="domain" description="SMAUG/ZCCHC2-like PHAT" evidence="2">
    <location>
        <begin position="53"/>
        <end position="160"/>
    </location>
</feature>
<dbReference type="AlphaFoldDB" id="A0ABD0YM27"/>
<sequence length="234" mass="27083">MVCKKDVVAWFKNLKSYKRTDLMCSLLNLCLPFELRFLGTCLEDLGKRDFHELRQAENDANHPAEINSPDLQAISGHRARTKLALYVSLLYSCNYTCSKGIFRILAKNDEIENLLKTNSLTEEVLEDLLLVYTLALNHPAFSYEQKLTLEKIYERLQEEECRLYEQTSAARTNKSGFNSTPTVQEAPQIHEKPPQLQVPNLSDIHNFVCTVLQTSYLRVMWAFRQWIFCLLTAL</sequence>
<dbReference type="InterPro" id="IPR058599">
    <property type="entry name" value="PHAT_Smg/ZCCHC2-like"/>
</dbReference>
<evidence type="ECO:0000313" key="3">
    <source>
        <dbReference type="EMBL" id="KAL1124257.1"/>
    </source>
</evidence>
<dbReference type="EMBL" id="JBFDAA010000011">
    <property type="protein sequence ID" value="KAL1124257.1"/>
    <property type="molecule type" value="Genomic_DNA"/>
</dbReference>
<accession>A0ABD0YM27</accession>
<protein>
    <recommendedName>
        <fullName evidence="5">Zinc finger CCHC domain-containing protein 2</fullName>
    </recommendedName>
</protein>
<evidence type="ECO:0000259" key="1">
    <source>
        <dbReference type="Pfam" id="PF25479"/>
    </source>
</evidence>
<keyword evidence="4" id="KW-1185">Reference proteome</keyword>
<evidence type="ECO:0000313" key="4">
    <source>
        <dbReference type="Proteomes" id="UP001558652"/>
    </source>
</evidence>